<dbReference type="RefSeq" id="XP_024726763.1">
    <property type="nucleotide sequence ID" value="XM_024876364.1"/>
</dbReference>
<evidence type="ECO:0000313" key="2">
    <source>
        <dbReference type="EMBL" id="PMD49859.1"/>
    </source>
</evidence>
<sequence>DSVIDLDVTKARKQVTRERCERIYSLSPDRLISWVVAFMTTIWIANLILKDTFNYVFEHIEPDEPLVWPPDIYYILCGLVAKEPLRGSYKYYEFLKG</sequence>
<dbReference type="GeneID" id="36584443"/>
<reference evidence="2 3" key="1">
    <citation type="submission" date="2016-04" db="EMBL/GenBank/DDBJ databases">
        <title>A degradative enzymes factory behind the ericoid mycorrhizal symbiosis.</title>
        <authorList>
            <consortium name="DOE Joint Genome Institute"/>
            <person name="Martino E."/>
            <person name="Morin E."/>
            <person name="Grelet G."/>
            <person name="Kuo A."/>
            <person name="Kohler A."/>
            <person name="Daghino S."/>
            <person name="Barry K."/>
            <person name="Choi C."/>
            <person name="Cichocki N."/>
            <person name="Clum A."/>
            <person name="Copeland A."/>
            <person name="Hainaut M."/>
            <person name="Haridas S."/>
            <person name="Labutti K."/>
            <person name="Lindquist E."/>
            <person name="Lipzen A."/>
            <person name="Khouja H.-R."/>
            <person name="Murat C."/>
            <person name="Ohm R."/>
            <person name="Olson A."/>
            <person name="Spatafora J."/>
            <person name="Veneault-Fourrey C."/>
            <person name="Henrissat B."/>
            <person name="Grigoriev I."/>
            <person name="Martin F."/>
            <person name="Perotto S."/>
        </authorList>
    </citation>
    <scope>NUCLEOTIDE SEQUENCE [LARGE SCALE GENOMIC DNA]</scope>
    <source>
        <strain evidence="2 3">E</strain>
    </source>
</reference>
<evidence type="ECO:0000256" key="1">
    <source>
        <dbReference type="SAM" id="Phobius"/>
    </source>
</evidence>
<keyword evidence="3" id="KW-1185">Reference proteome</keyword>
<organism evidence="2 3">
    <name type="scientific">Hyaloscypha bicolor E</name>
    <dbReference type="NCBI Taxonomy" id="1095630"/>
    <lineage>
        <taxon>Eukaryota</taxon>
        <taxon>Fungi</taxon>
        <taxon>Dikarya</taxon>
        <taxon>Ascomycota</taxon>
        <taxon>Pezizomycotina</taxon>
        <taxon>Leotiomycetes</taxon>
        <taxon>Helotiales</taxon>
        <taxon>Hyaloscyphaceae</taxon>
        <taxon>Hyaloscypha</taxon>
        <taxon>Hyaloscypha bicolor</taxon>
    </lineage>
</organism>
<dbReference type="AlphaFoldDB" id="A0A2J6SGI2"/>
<name>A0A2J6SGI2_9HELO</name>
<feature type="transmembrane region" description="Helical" evidence="1">
    <location>
        <begin position="31"/>
        <end position="49"/>
    </location>
</feature>
<dbReference type="InParanoid" id="A0A2J6SGI2"/>
<keyword evidence="1" id="KW-0472">Membrane</keyword>
<dbReference type="OrthoDB" id="5422777at2759"/>
<keyword evidence="1" id="KW-1133">Transmembrane helix</keyword>
<keyword evidence="1" id="KW-0812">Transmembrane</keyword>
<dbReference type="EMBL" id="KZ613919">
    <property type="protein sequence ID" value="PMD49859.1"/>
    <property type="molecule type" value="Genomic_DNA"/>
</dbReference>
<accession>A0A2J6SGI2</accession>
<protein>
    <submittedName>
        <fullName evidence="2">Uncharacterized protein</fullName>
    </submittedName>
</protein>
<gene>
    <name evidence="2" type="ORF">K444DRAFT_548268</name>
</gene>
<evidence type="ECO:0000313" key="3">
    <source>
        <dbReference type="Proteomes" id="UP000235371"/>
    </source>
</evidence>
<proteinExistence type="predicted"/>
<feature type="non-terminal residue" evidence="2">
    <location>
        <position position="1"/>
    </location>
</feature>
<dbReference type="Proteomes" id="UP000235371">
    <property type="component" value="Unassembled WGS sequence"/>
</dbReference>